<comment type="caution">
    <text evidence="1">The sequence shown here is derived from an EMBL/GenBank/DDBJ whole genome shotgun (WGS) entry which is preliminary data.</text>
</comment>
<keyword evidence="2" id="KW-1185">Reference proteome</keyword>
<protein>
    <submittedName>
        <fullName evidence="1">Uncharacterized protein</fullName>
    </submittedName>
</protein>
<evidence type="ECO:0000313" key="1">
    <source>
        <dbReference type="EMBL" id="RLQ94303.1"/>
    </source>
</evidence>
<organism evidence="1 2">
    <name type="scientific">Falsibacillus albus</name>
    <dbReference type="NCBI Taxonomy" id="2478915"/>
    <lineage>
        <taxon>Bacteria</taxon>
        <taxon>Bacillati</taxon>
        <taxon>Bacillota</taxon>
        <taxon>Bacilli</taxon>
        <taxon>Bacillales</taxon>
        <taxon>Bacillaceae</taxon>
        <taxon>Falsibacillus</taxon>
    </lineage>
</organism>
<name>A0A3L7JTX3_9BACI</name>
<dbReference type="OrthoDB" id="2852236at2"/>
<dbReference type="Proteomes" id="UP000276770">
    <property type="component" value="Unassembled WGS sequence"/>
</dbReference>
<evidence type="ECO:0000313" key="2">
    <source>
        <dbReference type="Proteomes" id="UP000276770"/>
    </source>
</evidence>
<dbReference type="RefSeq" id="WP_121681394.1">
    <property type="nucleotide sequence ID" value="NZ_RCVZ01000010.1"/>
</dbReference>
<sequence length="151" mass="17513">MKLFDQMRNKFNKVKEDSGLPIPIYSKMLNEIIKKTENIKDTHVEIANGLILITGKAEVGKMFIKKTIPFSITLQPVQMKDRELLFKIIEFKPVNMKFLNKRIFNKSPHLTYLDDHIKIDFNGWGVVQRIPVGAIKRYKIDEGKIIVTIGI</sequence>
<proteinExistence type="predicted"/>
<gene>
    <name evidence="1" type="ORF">D9X91_14700</name>
</gene>
<dbReference type="EMBL" id="RCVZ01000010">
    <property type="protein sequence ID" value="RLQ94303.1"/>
    <property type="molecule type" value="Genomic_DNA"/>
</dbReference>
<reference evidence="1 2" key="1">
    <citation type="submission" date="2018-10" db="EMBL/GenBank/DDBJ databases">
        <title>Falsibacillus sp. genome draft.</title>
        <authorList>
            <person name="Shi S."/>
        </authorList>
    </citation>
    <scope>NUCLEOTIDE SEQUENCE [LARGE SCALE GENOMIC DNA]</scope>
    <source>
        <strain evidence="1 2">GY 10110</strain>
    </source>
</reference>
<accession>A0A3L7JTX3</accession>
<dbReference type="AlphaFoldDB" id="A0A3L7JTX3"/>